<dbReference type="InterPro" id="IPR011009">
    <property type="entry name" value="Kinase-like_dom_sf"/>
</dbReference>
<dbReference type="PANTHER" id="PTHR21310">
    <property type="entry name" value="AMINOGLYCOSIDE PHOSPHOTRANSFERASE-RELATED-RELATED"/>
    <property type="match status" value="1"/>
</dbReference>
<protein>
    <recommendedName>
        <fullName evidence="1">Aminoglycoside phosphotransferase domain-containing protein</fullName>
    </recommendedName>
</protein>
<dbReference type="Proteomes" id="UP000287171">
    <property type="component" value="Unassembled WGS sequence"/>
</dbReference>
<dbReference type="EMBL" id="BIFT01000002">
    <property type="protein sequence ID" value="GCE31301.1"/>
    <property type="molecule type" value="Genomic_DNA"/>
</dbReference>
<evidence type="ECO:0000313" key="3">
    <source>
        <dbReference type="Proteomes" id="UP000287171"/>
    </source>
</evidence>
<evidence type="ECO:0000313" key="2">
    <source>
        <dbReference type="EMBL" id="GCE31301.1"/>
    </source>
</evidence>
<gene>
    <name evidence="2" type="ORF">KDA_67850</name>
</gene>
<dbReference type="InterPro" id="IPR051678">
    <property type="entry name" value="AGP_Transferase"/>
</dbReference>
<feature type="domain" description="Aminoglycoside phosphotransferase" evidence="1">
    <location>
        <begin position="59"/>
        <end position="257"/>
    </location>
</feature>
<reference evidence="3" key="1">
    <citation type="submission" date="2018-12" db="EMBL/GenBank/DDBJ databases">
        <title>Tengunoibacter tsumagoiensis gen. nov., sp. nov., Dictyobacter kobayashii sp. nov., D. alpinus sp. nov., and D. joshuensis sp. nov. and description of Dictyobacteraceae fam. nov. within the order Ktedonobacterales isolated from Tengu-no-mugimeshi.</title>
        <authorList>
            <person name="Wang C.M."/>
            <person name="Zheng Y."/>
            <person name="Sakai Y."/>
            <person name="Toyoda A."/>
            <person name="Minakuchi Y."/>
            <person name="Abe K."/>
            <person name="Yokota A."/>
            <person name="Yabe S."/>
        </authorList>
    </citation>
    <scope>NUCLEOTIDE SEQUENCE [LARGE SCALE GENOMIC DNA]</scope>
    <source>
        <strain evidence="3">Uno16</strain>
    </source>
</reference>
<keyword evidence="3" id="KW-1185">Reference proteome</keyword>
<comment type="caution">
    <text evidence="2">The sequence shown here is derived from an EMBL/GenBank/DDBJ whole genome shotgun (WGS) entry which is preliminary data.</text>
</comment>
<dbReference type="RefSeq" id="WP_161982625.1">
    <property type="nucleotide sequence ID" value="NZ_BIFT01000002.1"/>
</dbReference>
<dbReference type="AlphaFoldDB" id="A0A402BIR7"/>
<sequence>MTQVEDSVREHLLEMYSSQHPTYEQPEIHQLRRENTGWESELYSFTFCYQKAMIYQTAPTILKLYRGTSGVKKAIGEFYGMQQLLHNGYPVPRVQHIMLNDTRVGSAYVLMEKIAGCSMYSIMKNCSPQEVLPLISHFCELFVELHTMHWEDFVIDPTKYVQTDLVNQKLATTRTLIEQTLPELFDPILTWLQQRSQHMSHVAPAVVHGDFHPANIMLTEQWEAYVIDWTQIEVSDFRFDLAWTLTLLNTFFGQEWGYIVLSEYEDLIGQQIMDLDFFEVFACMKRLFDIIVCMHKNNNESLGMHAGANAAMKQHREATYKTYAQLCRHTNCEYPKLACLL</sequence>
<proteinExistence type="predicted"/>
<dbReference type="Pfam" id="PF01636">
    <property type="entry name" value="APH"/>
    <property type="match status" value="1"/>
</dbReference>
<organism evidence="2 3">
    <name type="scientific">Dictyobacter alpinus</name>
    <dbReference type="NCBI Taxonomy" id="2014873"/>
    <lineage>
        <taxon>Bacteria</taxon>
        <taxon>Bacillati</taxon>
        <taxon>Chloroflexota</taxon>
        <taxon>Ktedonobacteria</taxon>
        <taxon>Ktedonobacterales</taxon>
        <taxon>Dictyobacteraceae</taxon>
        <taxon>Dictyobacter</taxon>
    </lineage>
</organism>
<name>A0A402BIR7_9CHLR</name>
<accession>A0A402BIR7</accession>
<dbReference type="SUPFAM" id="SSF56112">
    <property type="entry name" value="Protein kinase-like (PK-like)"/>
    <property type="match status" value="1"/>
</dbReference>
<evidence type="ECO:0000259" key="1">
    <source>
        <dbReference type="Pfam" id="PF01636"/>
    </source>
</evidence>
<dbReference type="Gene3D" id="3.90.1200.10">
    <property type="match status" value="1"/>
</dbReference>
<dbReference type="InterPro" id="IPR002575">
    <property type="entry name" value="Aminoglycoside_PTrfase"/>
</dbReference>